<protein>
    <submittedName>
        <fullName evidence="2">Serine-type D-Ala-D-Ala carboxypeptidase</fullName>
    </submittedName>
</protein>
<dbReference type="Proteomes" id="UP001143545">
    <property type="component" value="Unassembled WGS sequence"/>
</dbReference>
<keyword evidence="2" id="KW-0378">Hydrolase</keyword>
<dbReference type="RefSeq" id="WP_281756284.1">
    <property type="nucleotide sequence ID" value="NZ_BRVP01000029.1"/>
</dbReference>
<keyword evidence="3" id="KW-1185">Reference proteome</keyword>
<dbReference type="InterPro" id="IPR001466">
    <property type="entry name" value="Beta-lactam-related"/>
</dbReference>
<name>A0A9W6B7E6_9FLAO</name>
<organism evidence="2 3">
    <name type="scientific">Neptunitalea chrysea</name>
    <dbReference type="NCBI Taxonomy" id="1647581"/>
    <lineage>
        <taxon>Bacteria</taxon>
        <taxon>Pseudomonadati</taxon>
        <taxon>Bacteroidota</taxon>
        <taxon>Flavobacteriia</taxon>
        <taxon>Flavobacteriales</taxon>
        <taxon>Flavobacteriaceae</taxon>
        <taxon>Neptunitalea</taxon>
    </lineage>
</organism>
<proteinExistence type="predicted"/>
<dbReference type="SUPFAM" id="SSF56601">
    <property type="entry name" value="beta-lactamase/transpeptidase-like"/>
    <property type="match status" value="1"/>
</dbReference>
<gene>
    <name evidence="2" type="ORF">NBRC110019_29910</name>
</gene>
<dbReference type="InterPro" id="IPR012338">
    <property type="entry name" value="Beta-lactam/transpept-like"/>
</dbReference>
<dbReference type="GO" id="GO:0004180">
    <property type="term" value="F:carboxypeptidase activity"/>
    <property type="evidence" value="ECO:0007669"/>
    <property type="project" value="UniProtKB-KW"/>
</dbReference>
<dbReference type="Pfam" id="PF00144">
    <property type="entry name" value="Beta-lactamase"/>
    <property type="match status" value="1"/>
</dbReference>
<feature type="domain" description="Beta-lactamase-related" evidence="1">
    <location>
        <begin position="50"/>
        <end position="285"/>
    </location>
</feature>
<keyword evidence="2" id="KW-0121">Carboxypeptidase</keyword>
<sequence length="345" mass="39713">MSNINTKRVLKFLLLTATLASMFFIPWPLLKAKLASLPDSVQKQVDKAADYGFDGIIVYVDKKGNEPEHYTSGNKNRESKTPTDPHSLFKIGSVSKLYTALAITKLAHQEQLSLDDTIADYFPELLGRIENMGRITVRMLVQHRSGIPDYTRTHYYWAHPKETDKERLALVLDKPAHFKPDKKFKYSNTNYLLLSKIIEKITGNVKFQFIKEEILEPLNLKSTYGSIKDVNLDDVMSGYYVGYENDLKIDDNGIMLATAEDLGKFIRALNEGTVFEDEKEHELYSSLYEYEHTGMMPGYQTIAKYHKNIDAVVIQFTNTTNFDGHNWSLSEIMYKRILRIIKKKN</sequence>
<dbReference type="PANTHER" id="PTHR46825:SF7">
    <property type="entry name" value="D-ALANYL-D-ALANINE CARBOXYPEPTIDASE"/>
    <property type="match status" value="1"/>
</dbReference>
<accession>A0A9W6B7E6</accession>
<dbReference type="AlphaFoldDB" id="A0A9W6B7E6"/>
<dbReference type="PANTHER" id="PTHR46825">
    <property type="entry name" value="D-ALANYL-D-ALANINE-CARBOXYPEPTIDASE/ENDOPEPTIDASE AMPH"/>
    <property type="match status" value="1"/>
</dbReference>
<keyword evidence="2" id="KW-0645">Protease</keyword>
<dbReference type="EMBL" id="BRVP01000029">
    <property type="protein sequence ID" value="GLB53950.1"/>
    <property type="molecule type" value="Genomic_DNA"/>
</dbReference>
<evidence type="ECO:0000313" key="2">
    <source>
        <dbReference type="EMBL" id="GLB53950.1"/>
    </source>
</evidence>
<dbReference type="Gene3D" id="3.40.710.10">
    <property type="entry name" value="DD-peptidase/beta-lactamase superfamily"/>
    <property type="match status" value="1"/>
</dbReference>
<reference evidence="2" key="1">
    <citation type="submission" date="2022-07" db="EMBL/GenBank/DDBJ databases">
        <title>Taxonomy of Novel Oxalotrophic and Methylotrophic Bacteria.</title>
        <authorList>
            <person name="Sahin N."/>
            <person name="Tani A."/>
        </authorList>
    </citation>
    <scope>NUCLEOTIDE SEQUENCE</scope>
    <source>
        <strain evidence="2">AM327</strain>
    </source>
</reference>
<dbReference type="InterPro" id="IPR050491">
    <property type="entry name" value="AmpC-like"/>
</dbReference>
<comment type="caution">
    <text evidence="2">The sequence shown here is derived from an EMBL/GenBank/DDBJ whole genome shotgun (WGS) entry which is preliminary data.</text>
</comment>
<evidence type="ECO:0000313" key="3">
    <source>
        <dbReference type="Proteomes" id="UP001143545"/>
    </source>
</evidence>
<evidence type="ECO:0000259" key="1">
    <source>
        <dbReference type="Pfam" id="PF00144"/>
    </source>
</evidence>